<name>A0A8H7Z6D2_AJECA</name>
<dbReference type="AlphaFoldDB" id="A0A8H7Z6D2"/>
<evidence type="ECO:0000313" key="2">
    <source>
        <dbReference type="EMBL" id="KAG5303591.1"/>
    </source>
</evidence>
<organism evidence="2 3">
    <name type="scientific">Ajellomyces capsulatus</name>
    <name type="common">Darling's disease fungus</name>
    <name type="synonym">Histoplasma capsulatum</name>
    <dbReference type="NCBI Taxonomy" id="5037"/>
    <lineage>
        <taxon>Eukaryota</taxon>
        <taxon>Fungi</taxon>
        <taxon>Dikarya</taxon>
        <taxon>Ascomycota</taxon>
        <taxon>Pezizomycotina</taxon>
        <taxon>Eurotiomycetes</taxon>
        <taxon>Eurotiomycetidae</taxon>
        <taxon>Onygenales</taxon>
        <taxon>Ajellomycetaceae</taxon>
        <taxon>Histoplasma</taxon>
    </lineage>
</organism>
<protein>
    <submittedName>
        <fullName evidence="2">Uncharacterized protein</fullName>
    </submittedName>
</protein>
<feature type="compositionally biased region" description="Low complexity" evidence="1">
    <location>
        <begin position="62"/>
        <end position="71"/>
    </location>
</feature>
<gene>
    <name evidence="2" type="ORF">I7I52_01627</name>
</gene>
<proteinExistence type="predicted"/>
<feature type="compositionally biased region" description="Low complexity" evidence="1">
    <location>
        <begin position="28"/>
        <end position="38"/>
    </location>
</feature>
<evidence type="ECO:0000256" key="1">
    <source>
        <dbReference type="SAM" id="MobiDB-lite"/>
    </source>
</evidence>
<evidence type="ECO:0000313" key="3">
    <source>
        <dbReference type="Proteomes" id="UP000670092"/>
    </source>
</evidence>
<dbReference type="EMBL" id="JAEVHI010000001">
    <property type="protein sequence ID" value="KAG5303591.1"/>
    <property type="molecule type" value="Genomic_DNA"/>
</dbReference>
<dbReference type="Proteomes" id="UP000670092">
    <property type="component" value="Unassembled WGS sequence"/>
</dbReference>
<feature type="compositionally biased region" description="Basic residues" evidence="1">
    <location>
        <begin position="15"/>
        <end position="24"/>
    </location>
</feature>
<dbReference type="VEuPathDB" id="FungiDB:I7I52_01627"/>
<accession>A0A8H7Z6D2</accession>
<feature type="region of interest" description="Disordered" evidence="1">
    <location>
        <begin position="1"/>
        <end position="119"/>
    </location>
</feature>
<reference evidence="2 3" key="1">
    <citation type="submission" date="2021-01" db="EMBL/GenBank/DDBJ databases">
        <title>Chromosome-level genome assembly of a human fungal pathogen reveals clustering of transcriptionally co-regulated genes.</title>
        <authorList>
            <person name="Voorhies M."/>
            <person name="Cohen S."/>
            <person name="Shea T.P."/>
            <person name="Petrus S."/>
            <person name="Munoz J.F."/>
            <person name="Poplawski S."/>
            <person name="Goldman W.E."/>
            <person name="Michael T."/>
            <person name="Cuomo C.A."/>
            <person name="Sil A."/>
            <person name="Beyhan S."/>
        </authorList>
    </citation>
    <scope>NUCLEOTIDE SEQUENCE [LARGE SCALE GENOMIC DNA]</scope>
    <source>
        <strain evidence="2 3">G184AR</strain>
    </source>
</reference>
<comment type="caution">
    <text evidence="2">The sequence shown here is derived from an EMBL/GenBank/DDBJ whole genome shotgun (WGS) entry which is preliminary data.</text>
</comment>
<sequence length="119" mass="13753">MQTHNSNHGEEFVRRSKSPRPRQRRQQEQQQQQQQQPQCRHVAAPSEPAKTAISPRSLSRGAPTVTPVPARVRVRVRIPARLHSNSRGTPFQPAHLHRATQESPAREERRTRAQRRRGQ</sequence>